<organism evidence="1 2">
    <name type="scientific">Acidianus brierleyi</name>
    <dbReference type="NCBI Taxonomy" id="41673"/>
    <lineage>
        <taxon>Archaea</taxon>
        <taxon>Thermoproteota</taxon>
        <taxon>Thermoprotei</taxon>
        <taxon>Sulfolobales</taxon>
        <taxon>Sulfolobaceae</taxon>
        <taxon>Acidianus</taxon>
    </lineage>
</organism>
<dbReference type="RefSeq" id="WP_110270813.1">
    <property type="nucleotide sequence ID" value="NZ_CP029289.2"/>
</dbReference>
<name>A0A2U9IFV0_9CREN</name>
<reference evidence="1 2" key="1">
    <citation type="submission" date="2018-05" db="EMBL/GenBank/DDBJ databases">
        <title>Complete Genome Sequences of Extremely Thermoacidophilic, Metal-Mobilizing Type-Strain Members of the Archaeal Family Sulfolobaceae: Acidianus brierleyi DSM-1651T, Acidianus sulfidivorans DSM-18786T, Metallosphaera hakonensis DSM-7519T, and Metallosphaera prunae DSM-10039T.</title>
        <authorList>
            <person name="Counts J.A."/>
            <person name="Kelly R.M."/>
        </authorList>
    </citation>
    <scope>NUCLEOTIDE SEQUENCE [LARGE SCALE GENOMIC DNA]</scope>
    <source>
        <strain evidence="1 2">DSM 1651</strain>
    </source>
</reference>
<protein>
    <submittedName>
        <fullName evidence="1">Uncharacterized protein</fullName>
    </submittedName>
</protein>
<proteinExistence type="predicted"/>
<evidence type="ECO:0000313" key="1">
    <source>
        <dbReference type="EMBL" id="AWR94932.1"/>
    </source>
</evidence>
<gene>
    <name evidence="1" type="ORF">DFR85_10310</name>
</gene>
<sequence>MLSIHINCCCQIYIELYKECNGKYIPVKLPYITPEYAKFYPCPCKPVAKFEGNYNETKWGYTRCYMCVLKSISCVVPFGEIKAAVKVVGYASCGFCPVEYPYDPLGVAVEIMWGTSVYVSGIQIAN</sequence>
<keyword evidence="2" id="KW-1185">Reference proteome</keyword>
<evidence type="ECO:0000313" key="2">
    <source>
        <dbReference type="Proteomes" id="UP000248044"/>
    </source>
</evidence>
<dbReference type="AlphaFoldDB" id="A0A2U9IFV0"/>
<dbReference type="GeneID" id="36832552"/>
<dbReference type="Proteomes" id="UP000248044">
    <property type="component" value="Chromosome"/>
</dbReference>
<accession>A0A2U9IFV0</accession>
<dbReference type="OrthoDB" id="42860at2157"/>
<dbReference type="EMBL" id="CP029289">
    <property type="protein sequence ID" value="AWR94932.1"/>
    <property type="molecule type" value="Genomic_DNA"/>
</dbReference>
<dbReference type="KEGG" id="abri:DFR85_10310"/>